<dbReference type="GO" id="GO:0071555">
    <property type="term" value="P:cell wall organization"/>
    <property type="evidence" value="ECO:0007669"/>
    <property type="project" value="TreeGrafter"/>
</dbReference>
<comment type="subcellular location">
    <subcellularLocation>
        <location evidence="1">Membrane</location>
    </subcellularLocation>
</comment>
<dbReference type="Gene3D" id="3.90.1310.10">
    <property type="entry name" value="Penicillin-binding protein 2a (Domain 2)"/>
    <property type="match status" value="1"/>
</dbReference>
<keyword evidence="2" id="KW-0121">Carboxypeptidase</keyword>
<dbReference type="Proteomes" id="UP000287447">
    <property type="component" value="Unassembled WGS sequence"/>
</dbReference>
<dbReference type="PANTHER" id="PTHR30627">
    <property type="entry name" value="PEPTIDOGLYCAN D,D-TRANSPEPTIDASE"/>
    <property type="match status" value="1"/>
</dbReference>
<dbReference type="GO" id="GO:0004180">
    <property type="term" value="F:carboxypeptidase activity"/>
    <property type="evidence" value="ECO:0007669"/>
    <property type="project" value="UniProtKB-KW"/>
</dbReference>
<dbReference type="Gene3D" id="3.40.710.10">
    <property type="entry name" value="DD-peptidase/beta-lactamase superfamily"/>
    <property type="match status" value="1"/>
</dbReference>
<dbReference type="Gene3D" id="3.30.450.330">
    <property type="match status" value="1"/>
</dbReference>
<evidence type="ECO:0000259" key="5">
    <source>
        <dbReference type="Pfam" id="PF03717"/>
    </source>
</evidence>
<evidence type="ECO:0000313" key="7">
    <source>
        <dbReference type="Proteomes" id="UP000287447"/>
    </source>
</evidence>
<keyword evidence="2" id="KW-0645">Protease</keyword>
<dbReference type="GO" id="GO:0008658">
    <property type="term" value="F:penicillin binding"/>
    <property type="evidence" value="ECO:0007669"/>
    <property type="project" value="InterPro"/>
</dbReference>
<proteinExistence type="predicted"/>
<dbReference type="InterPro" id="IPR001460">
    <property type="entry name" value="PCN-bd_Tpept"/>
</dbReference>
<evidence type="ECO:0000313" key="6">
    <source>
        <dbReference type="EMBL" id="RVU35253.1"/>
    </source>
</evidence>
<reference evidence="7" key="1">
    <citation type="submission" date="2019-01" db="EMBL/GenBank/DDBJ databases">
        <title>Gri0909 isolated from a small marine red alga.</title>
        <authorList>
            <person name="Kim J."/>
            <person name="Jeong S.E."/>
            <person name="Jeon C.O."/>
        </authorList>
    </citation>
    <scope>NUCLEOTIDE SEQUENCE [LARGE SCALE GENOMIC DNA]</scope>
    <source>
        <strain evidence="7">Gri0909</strain>
    </source>
</reference>
<feature type="domain" description="Penicillin-binding protein transpeptidase" evidence="4">
    <location>
        <begin position="211"/>
        <end position="507"/>
    </location>
</feature>
<organism evidence="6 7">
    <name type="scientific">Hwanghaeella grinnelliae</name>
    <dbReference type="NCBI Taxonomy" id="2500179"/>
    <lineage>
        <taxon>Bacteria</taxon>
        <taxon>Pseudomonadati</taxon>
        <taxon>Pseudomonadota</taxon>
        <taxon>Alphaproteobacteria</taxon>
        <taxon>Rhodospirillales</taxon>
        <taxon>Rhodospirillaceae</taxon>
        <taxon>Hwanghaeella</taxon>
    </lineage>
</organism>
<evidence type="ECO:0000256" key="3">
    <source>
        <dbReference type="ARBA" id="ARBA00023136"/>
    </source>
</evidence>
<evidence type="ECO:0000256" key="1">
    <source>
        <dbReference type="ARBA" id="ARBA00004370"/>
    </source>
</evidence>
<dbReference type="Pfam" id="PF03717">
    <property type="entry name" value="PBP_dimer"/>
    <property type="match status" value="1"/>
</dbReference>
<sequence length="548" mass="58910">METGRTRLLITGTVITLAFAVIGARLVDVTAMRAPTEPASKVAATVPAPKSERAGIVDRNGVLLATNLSTVSLIADPKYVQNPRETAYKLAAVLPTLDPKATEDKLRKKSRFVPLMRTLTPQQQYDVNALGLPGIDFDRKQTRIYPHGPLFGHILGQTDTDNNGIAGLELRFDTDLQEGTEPLQLSLDVRVQHMLREELGAAISKFSAVGGAAIVMDVHNGEVLGMVSLPDFDPNEPIALDDESLFNRATKGVYELGSTFKIFNTALGLESGSVSLTSSYDATKPIRVGRFNITDYHAKNRWLSVPEIFIYSSNIGSAKMALDVGGPEQKRFFDKIGFLKPLDVEVPEVGYPQSPAVWRPVNTMTISFGHGLAVSPLHLATGVSAMVNGGTLYRPTVLKATEAPHGKRVISEKTSNAIRALMHLNGIEGSGKNAQAEGYVVGGKTGTAEKAVSGGYRGKSLISSFVGAFPMHAPRYTVYVVLDEPHGIKETYGYATGGWVAAPVVGNVVRRLAPMMGIKPTDADAPEVRQHFAILPPQMGASLASLRQ</sequence>
<dbReference type="Pfam" id="PF00905">
    <property type="entry name" value="Transpeptidase"/>
    <property type="match status" value="1"/>
</dbReference>
<evidence type="ECO:0000259" key="4">
    <source>
        <dbReference type="Pfam" id="PF00905"/>
    </source>
</evidence>
<dbReference type="InterPro" id="IPR012338">
    <property type="entry name" value="Beta-lactam/transpept-like"/>
</dbReference>
<keyword evidence="2" id="KW-0378">Hydrolase</keyword>
<accession>A0A3S2VP77</accession>
<dbReference type="InterPro" id="IPR036138">
    <property type="entry name" value="PBP_dimer_sf"/>
</dbReference>
<dbReference type="OrthoDB" id="9789078at2"/>
<name>A0A3S2VP77_9PROT</name>
<dbReference type="SUPFAM" id="SSF56601">
    <property type="entry name" value="beta-lactamase/transpeptidase-like"/>
    <property type="match status" value="1"/>
</dbReference>
<protein>
    <submittedName>
        <fullName evidence="6">Penicillin-binding protein 2</fullName>
    </submittedName>
</protein>
<gene>
    <name evidence="6" type="ORF">EOI86_17270</name>
</gene>
<dbReference type="EMBL" id="SADE01000003">
    <property type="protein sequence ID" value="RVU35253.1"/>
    <property type="molecule type" value="Genomic_DNA"/>
</dbReference>
<dbReference type="AlphaFoldDB" id="A0A3S2VP77"/>
<dbReference type="SUPFAM" id="SSF56519">
    <property type="entry name" value="Penicillin binding protein dimerisation domain"/>
    <property type="match status" value="1"/>
</dbReference>
<keyword evidence="7" id="KW-1185">Reference proteome</keyword>
<dbReference type="GO" id="GO:0005886">
    <property type="term" value="C:plasma membrane"/>
    <property type="evidence" value="ECO:0007669"/>
    <property type="project" value="TreeGrafter"/>
</dbReference>
<comment type="caution">
    <text evidence="6">The sequence shown here is derived from an EMBL/GenBank/DDBJ whole genome shotgun (WGS) entry which is preliminary data.</text>
</comment>
<dbReference type="PANTHER" id="PTHR30627:SF1">
    <property type="entry name" value="PEPTIDOGLYCAN D,D-TRANSPEPTIDASE FTSI"/>
    <property type="match status" value="1"/>
</dbReference>
<dbReference type="InterPro" id="IPR005311">
    <property type="entry name" value="PBP_dimer"/>
</dbReference>
<keyword evidence="3" id="KW-0472">Membrane</keyword>
<feature type="domain" description="Penicillin-binding protein dimerisation" evidence="5">
    <location>
        <begin position="51"/>
        <end position="161"/>
    </location>
</feature>
<dbReference type="InterPro" id="IPR050515">
    <property type="entry name" value="Beta-lactam/transpept"/>
</dbReference>
<evidence type="ECO:0000256" key="2">
    <source>
        <dbReference type="ARBA" id="ARBA00022645"/>
    </source>
</evidence>